<organism evidence="1 2">
    <name type="scientific">Eragrostis curvula</name>
    <name type="common">weeping love grass</name>
    <dbReference type="NCBI Taxonomy" id="38414"/>
    <lineage>
        <taxon>Eukaryota</taxon>
        <taxon>Viridiplantae</taxon>
        <taxon>Streptophyta</taxon>
        <taxon>Embryophyta</taxon>
        <taxon>Tracheophyta</taxon>
        <taxon>Spermatophyta</taxon>
        <taxon>Magnoliopsida</taxon>
        <taxon>Liliopsida</taxon>
        <taxon>Poales</taxon>
        <taxon>Poaceae</taxon>
        <taxon>PACMAD clade</taxon>
        <taxon>Chloridoideae</taxon>
        <taxon>Eragrostideae</taxon>
        <taxon>Eragrostidinae</taxon>
        <taxon>Eragrostis</taxon>
    </lineage>
</organism>
<reference evidence="1 2" key="1">
    <citation type="journal article" date="2019" name="Sci. Rep.">
        <title>A high-quality genome of Eragrostis curvula grass provides insights into Poaceae evolution and supports new strategies to enhance forage quality.</title>
        <authorList>
            <person name="Carballo J."/>
            <person name="Santos B.A.C.M."/>
            <person name="Zappacosta D."/>
            <person name="Garbus I."/>
            <person name="Selva J.P."/>
            <person name="Gallo C.A."/>
            <person name="Diaz A."/>
            <person name="Albertini E."/>
            <person name="Caccamo M."/>
            <person name="Echenique V."/>
        </authorList>
    </citation>
    <scope>NUCLEOTIDE SEQUENCE [LARGE SCALE GENOMIC DNA]</scope>
    <source>
        <strain evidence="2">cv. Victoria</strain>
        <tissue evidence="1">Leaf</tissue>
    </source>
</reference>
<dbReference type="EMBL" id="RWGY01000005">
    <property type="protein sequence ID" value="TVU43009.1"/>
    <property type="molecule type" value="Genomic_DNA"/>
</dbReference>
<evidence type="ECO:0000313" key="2">
    <source>
        <dbReference type="Proteomes" id="UP000324897"/>
    </source>
</evidence>
<dbReference type="Proteomes" id="UP000324897">
    <property type="component" value="Unassembled WGS sequence"/>
</dbReference>
<dbReference type="AlphaFoldDB" id="A0A5J9W3R6"/>
<proteinExistence type="predicted"/>
<gene>
    <name evidence="1" type="ORF">EJB05_09438</name>
</gene>
<accession>A0A5J9W3R6</accession>
<protein>
    <submittedName>
        <fullName evidence="1">Uncharacterized protein</fullName>
    </submittedName>
</protein>
<comment type="caution">
    <text evidence="1">The sequence shown here is derived from an EMBL/GenBank/DDBJ whole genome shotgun (WGS) entry which is preliminary data.</text>
</comment>
<sequence>MAGSKPAFIGGRAMKLRAVCRLVEFASGVLQLWIDVWVLRGAASRRVSPVEGVRRPGRVSVCECVRVVAQGSNTKDRVAILSATRQRRRRDGLAMCPGSKR</sequence>
<keyword evidence="2" id="KW-1185">Reference proteome</keyword>
<name>A0A5J9W3R6_9POAL</name>
<evidence type="ECO:0000313" key="1">
    <source>
        <dbReference type="EMBL" id="TVU43009.1"/>
    </source>
</evidence>
<dbReference type="Gramene" id="TVU43009">
    <property type="protein sequence ID" value="TVU43009"/>
    <property type="gene ID" value="EJB05_09438"/>
</dbReference>